<feature type="region of interest" description="Disordered" evidence="1">
    <location>
        <begin position="1"/>
        <end position="160"/>
    </location>
</feature>
<comment type="caution">
    <text evidence="2">The sequence shown here is derived from an EMBL/GenBank/DDBJ whole genome shotgun (WGS) entry which is preliminary data.</text>
</comment>
<evidence type="ECO:0000313" key="2">
    <source>
        <dbReference type="EMBL" id="CAD6264664.1"/>
    </source>
</evidence>
<evidence type="ECO:0000313" key="3">
    <source>
        <dbReference type="Proteomes" id="UP000604825"/>
    </source>
</evidence>
<protein>
    <submittedName>
        <fullName evidence="2">Uncharacterized protein</fullName>
    </submittedName>
</protein>
<dbReference type="PANTHER" id="PTHR34055">
    <property type="entry name" value="OS09G0491596 PROTEIN"/>
    <property type="match status" value="1"/>
</dbReference>
<dbReference type="PANTHER" id="PTHR34055:SF8">
    <property type="match status" value="1"/>
</dbReference>
<reference evidence="2" key="1">
    <citation type="submission" date="2020-10" db="EMBL/GenBank/DDBJ databases">
        <authorList>
            <person name="Han B."/>
            <person name="Lu T."/>
            <person name="Zhao Q."/>
            <person name="Huang X."/>
            <person name="Zhao Y."/>
        </authorList>
    </citation>
    <scope>NUCLEOTIDE SEQUENCE</scope>
</reference>
<accession>A0A811R3N2</accession>
<gene>
    <name evidence="2" type="ORF">NCGR_LOCUS47969</name>
</gene>
<evidence type="ECO:0000256" key="1">
    <source>
        <dbReference type="SAM" id="MobiDB-lite"/>
    </source>
</evidence>
<proteinExistence type="predicted"/>
<feature type="compositionally biased region" description="Acidic residues" evidence="1">
    <location>
        <begin position="51"/>
        <end position="73"/>
    </location>
</feature>
<dbReference type="EMBL" id="CAJGYO010000013">
    <property type="protein sequence ID" value="CAD6264664.1"/>
    <property type="molecule type" value="Genomic_DNA"/>
</dbReference>
<name>A0A811R3N2_9POAL</name>
<sequence length="160" mass="17122">MGRHRGKSKKLNDESDEDGSVGGEEVSVSPTPPKTKRRRGRPAQKPLTADDGTDGVEAEEDKDAGEVEEEDADDVPKPALAVRRAGNDDDDAKGSTAETGAAKKRRRRRARVKRGSDDDLVGEDGVGDGRVRAKSSGFRPNGSRRKSTPRRAAEAGVDCK</sequence>
<feature type="compositionally biased region" description="Basic and acidic residues" evidence="1">
    <location>
        <begin position="151"/>
        <end position="160"/>
    </location>
</feature>
<dbReference type="AlphaFoldDB" id="A0A811R3N2"/>
<feature type="compositionally biased region" description="Basic residues" evidence="1">
    <location>
        <begin position="102"/>
        <end position="113"/>
    </location>
</feature>
<organism evidence="2 3">
    <name type="scientific">Miscanthus lutarioriparius</name>
    <dbReference type="NCBI Taxonomy" id="422564"/>
    <lineage>
        <taxon>Eukaryota</taxon>
        <taxon>Viridiplantae</taxon>
        <taxon>Streptophyta</taxon>
        <taxon>Embryophyta</taxon>
        <taxon>Tracheophyta</taxon>
        <taxon>Spermatophyta</taxon>
        <taxon>Magnoliopsida</taxon>
        <taxon>Liliopsida</taxon>
        <taxon>Poales</taxon>
        <taxon>Poaceae</taxon>
        <taxon>PACMAD clade</taxon>
        <taxon>Panicoideae</taxon>
        <taxon>Andropogonodae</taxon>
        <taxon>Andropogoneae</taxon>
        <taxon>Saccharinae</taxon>
        <taxon>Miscanthus</taxon>
    </lineage>
</organism>
<keyword evidence="3" id="KW-1185">Reference proteome</keyword>
<dbReference type="Proteomes" id="UP000604825">
    <property type="component" value="Unassembled WGS sequence"/>
</dbReference>